<dbReference type="AlphaFoldDB" id="A0A3B0XHY7"/>
<dbReference type="EMBL" id="UOFI01000050">
    <property type="protein sequence ID" value="VAW63853.1"/>
    <property type="molecule type" value="Genomic_DNA"/>
</dbReference>
<evidence type="ECO:0008006" key="2">
    <source>
        <dbReference type="Google" id="ProtNLM"/>
    </source>
</evidence>
<evidence type="ECO:0000313" key="1">
    <source>
        <dbReference type="EMBL" id="VAW63853.1"/>
    </source>
</evidence>
<proteinExistence type="predicted"/>
<organism evidence="1">
    <name type="scientific">hydrothermal vent metagenome</name>
    <dbReference type="NCBI Taxonomy" id="652676"/>
    <lineage>
        <taxon>unclassified sequences</taxon>
        <taxon>metagenomes</taxon>
        <taxon>ecological metagenomes</taxon>
    </lineage>
</organism>
<protein>
    <recommendedName>
        <fullName evidence="2">GTPase</fullName>
    </recommendedName>
</protein>
<gene>
    <name evidence="1" type="ORF">MNBD_GAMMA09-1126</name>
</gene>
<accession>A0A3B0XHY7</accession>
<sequence>MNIVFVYNADSGLFNTLTDIAHKLISPASYQCNLCNLTHGYFNTRDVWLEFLRELDTDIEFLHRDEYIKQHGATDIGLPAIFIKEGEQLKLWIDQEVINQMKSTDELMELIRAALLKKQSGVEEFNEIKTLPV</sequence>
<reference evidence="1" key="1">
    <citation type="submission" date="2018-06" db="EMBL/GenBank/DDBJ databases">
        <authorList>
            <person name="Zhirakovskaya E."/>
        </authorList>
    </citation>
    <scope>NUCLEOTIDE SEQUENCE</scope>
</reference>
<name>A0A3B0XHY7_9ZZZZ</name>